<proteinExistence type="predicted"/>
<evidence type="ECO:0000313" key="1">
    <source>
        <dbReference type="EMBL" id="OSZ58358.1"/>
    </source>
</evidence>
<name>A0ABX3YF42_9ACTN</name>
<comment type="caution">
    <text evidence="1">The sequence shown here is derived from an EMBL/GenBank/DDBJ whole genome shotgun (WGS) entry which is preliminary data.</text>
</comment>
<sequence>MVDGERGPAAGAGDTLAGVVAVELRDGLIAHVRVVLNPDRLGCARRRLARSRPSPVTFDRG</sequence>
<keyword evidence="2" id="KW-1185">Reference proteome</keyword>
<accession>A0ABX3YF42</accession>
<dbReference type="Proteomes" id="UP000194266">
    <property type="component" value="Unassembled WGS sequence"/>
</dbReference>
<evidence type="ECO:0000313" key="2">
    <source>
        <dbReference type="Proteomes" id="UP000194266"/>
    </source>
</evidence>
<protein>
    <submittedName>
        <fullName evidence="1">Uncharacterized protein</fullName>
    </submittedName>
</protein>
<reference evidence="1 2" key="1">
    <citation type="submission" date="2016-12" db="EMBL/GenBank/DDBJ databases">
        <title>Genome Mining:The Detection of Biosynthetic Gene Clusters to Aid in the Expression of Curamycin A produced by Streptomyces sp. strain CZA14.</title>
        <authorList>
            <person name="Durrell K.A."/>
            <person name="Kirby B.M."/>
            <person name="Khan W."/>
            <person name="Mthethwa T."/>
            <person name="Le Roes-Hill M."/>
        </authorList>
    </citation>
    <scope>NUCLEOTIDE SEQUENCE [LARGE SCALE GENOMIC DNA]</scope>
    <source>
        <strain evidence="1 2">CZA14</strain>
    </source>
</reference>
<dbReference type="EMBL" id="MRYD01000129">
    <property type="protein sequence ID" value="OSZ58358.1"/>
    <property type="molecule type" value="Genomic_DNA"/>
</dbReference>
<organism evidence="1 2">
    <name type="scientific">Streptomyces pharetrae CZA14</name>
    <dbReference type="NCBI Taxonomy" id="1144883"/>
    <lineage>
        <taxon>Bacteria</taxon>
        <taxon>Bacillati</taxon>
        <taxon>Actinomycetota</taxon>
        <taxon>Actinomycetes</taxon>
        <taxon>Kitasatosporales</taxon>
        <taxon>Streptomycetaceae</taxon>
        <taxon>Streptomyces</taxon>
    </lineage>
</organism>
<gene>
    <name evidence="1" type="ORF">OQI_22200</name>
</gene>